<sequence>MEGGSEREGHASLVRELKAVLGTPPGALVLAVGGGGLLAGTVAGLLEVGWQHVPIIAMETHGAHCFNAAIKAGKVVTLPDITSAPPAEMPLLMFSLTAAHHSVHLLTGSCACLFITISPTSLVAKCLGAKTVAARALECTRVCEIHSEVVEDAEAVSAVQQFLDDERMLVEPACGAALAAIYSGLLRRLQAEGCLPPSLTSVVVIVCGGNNINSQELQALKTQLGQV</sequence>
<evidence type="ECO:0000256" key="1">
    <source>
        <dbReference type="ARBA" id="ARBA00001933"/>
    </source>
</evidence>
<name>A0ABQ9UZY3_SAGOE</name>
<evidence type="ECO:0000256" key="5">
    <source>
        <dbReference type="ARBA" id="ARBA00042605"/>
    </source>
</evidence>
<organism evidence="7 8">
    <name type="scientific">Saguinus oedipus</name>
    <name type="common">Cotton-top tamarin</name>
    <name type="synonym">Oedipomidas oedipus</name>
    <dbReference type="NCBI Taxonomy" id="9490"/>
    <lineage>
        <taxon>Eukaryota</taxon>
        <taxon>Metazoa</taxon>
        <taxon>Chordata</taxon>
        <taxon>Craniata</taxon>
        <taxon>Vertebrata</taxon>
        <taxon>Euteleostomi</taxon>
        <taxon>Mammalia</taxon>
        <taxon>Eutheria</taxon>
        <taxon>Euarchontoglires</taxon>
        <taxon>Primates</taxon>
        <taxon>Haplorrhini</taxon>
        <taxon>Platyrrhini</taxon>
        <taxon>Cebidae</taxon>
        <taxon>Callitrichinae</taxon>
        <taxon>Saguinus</taxon>
    </lineage>
</organism>
<dbReference type="InterPro" id="IPR050147">
    <property type="entry name" value="Ser/Thr_Dehydratase"/>
</dbReference>
<accession>A0ABQ9UZY3</accession>
<reference evidence="7 8" key="1">
    <citation type="submission" date="2023-05" db="EMBL/GenBank/DDBJ databases">
        <title>B98-5 Cell Line De Novo Hybrid Assembly: An Optical Mapping Approach.</title>
        <authorList>
            <person name="Kananen K."/>
            <person name="Auerbach J.A."/>
            <person name="Kautto E."/>
            <person name="Blachly J.S."/>
        </authorList>
    </citation>
    <scope>NUCLEOTIDE SEQUENCE [LARGE SCALE GENOMIC DNA]</scope>
    <source>
        <strain evidence="7">B95-8</strain>
        <tissue evidence="7">Cell line</tissue>
    </source>
</reference>
<comment type="caution">
    <text evidence="7">The sequence shown here is derived from an EMBL/GenBank/DDBJ whole genome shotgun (WGS) entry which is preliminary data.</text>
</comment>
<evidence type="ECO:0000259" key="6">
    <source>
        <dbReference type="Pfam" id="PF00291"/>
    </source>
</evidence>
<feature type="domain" description="Tryptophan synthase beta chain-like PALP" evidence="6">
    <location>
        <begin position="8"/>
        <end position="208"/>
    </location>
</feature>
<gene>
    <name evidence="7" type="ORF">P7K49_020326</name>
</gene>
<proteinExistence type="predicted"/>
<keyword evidence="3" id="KW-0456">Lyase</keyword>
<dbReference type="Proteomes" id="UP001266305">
    <property type="component" value="Unassembled WGS sequence"/>
</dbReference>
<dbReference type="InterPro" id="IPR001926">
    <property type="entry name" value="TrpB-like_PALP"/>
</dbReference>
<evidence type="ECO:0000256" key="3">
    <source>
        <dbReference type="ARBA" id="ARBA00023239"/>
    </source>
</evidence>
<evidence type="ECO:0000256" key="2">
    <source>
        <dbReference type="ARBA" id="ARBA00022898"/>
    </source>
</evidence>
<dbReference type="Pfam" id="PF00291">
    <property type="entry name" value="PALP"/>
    <property type="match status" value="1"/>
</dbReference>
<dbReference type="PANTHER" id="PTHR48078">
    <property type="entry name" value="THREONINE DEHYDRATASE, MITOCHONDRIAL-RELATED"/>
    <property type="match status" value="1"/>
</dbReference>
<comment type="cofactor">
    <cofactor evidence="1">
        <name>pyridoxal 5'-phosphate</name>
        <dbReference type="ChEBI" id="CHEBI:597326"/>
    </cofactor>
</comment>
<dbReference type="InterPro" id="IPR036052">
    <property type="entry name" value="TrpB-like_PALP_sf"/>
</dbReference>
<evidence type="ECO:0000313" key="8">
    <source>
        <dbReference type="Proteomes" id="UP001266305"/>
    </source>
</evidence>
<dbReference type="Gene3D" id="3.40.50.1100">
    <property type="match status" value="2"/>
</dbReference>
<dbReference type="PANTHER" id="PTHR48078:SF16">
    <property type="entry name" value="SERINE DEHYDRATASE-LIKE"/>
    <property type="match status" value="1"/>
</dbReference>
<dbReference type="SUPFAM" id="SSF53686">
    <property type="entry name" value="Tryptophan synthase beta subunit-like PLP-dependent enzymes"/>
    <property type="match status" value="1"/>
</dbReference>
<dbReference type="EMBL" id="JASSZA010000009">
    <property type="protein sequence ID" value="KAK2102659.1"/>
    <property type="molecule type" value="Genomic_DNA"/>
</dbReference>
<protein>
    <recommendedName>
        <fullName evidence="4">L-serine deaminase</fullName>
    </recommendedName>
    <alternativeName>
        <fullName evidence="5">L-threonine dehydratase</fullName>
    </alternativeName>
</protein>
<keyword evidence="8" id="KW-1185">Reference proteome</keyword>
<keyword evidence="2" id="KW-0663">Pyridoxal phosphate</keyword>
<evidence type="ECO:0000313" key="7">
    <source>
        <dbReference type="EMBL" id="KAK2102659.1"/>
    </source>
</evidence>
<evidence type="ECO:0000256" key="4">
    <source>
        <dbReference type="ARBA" id="ARBA00041766"/>
    </source>
</evidence>